<evidence type="ECO:0000256" key="1">
    <source>
        <dbReference type="ARBA" id="ARBA00004141"/>
    </source>
</evidence>
<keyword evidence="5 6" id="KW-0472">Membrane</keyword>
<reference evidence="7 8" key="1">
    <citation type="submission" date="2011-11" db="EMBL/GenBank/DDBJ databases">
        <title>Improved High-Quality Draft sequence of Beggiatoa alba B18lD.</title>
        <authorList>
            <consortium name="US DOE Joint Genome Institute"/>
            <person name="Lucas S."/>
            <person name="Han J."/>
            <person name="Lapidus A."/>
            <person name="Cheng J.-F."/>
            <person name="Goodwin L."/>
            <person name="Pitluck S."/>
            <person name="Peters L."/>
            <person name="Mikhailova N."/>
            <person name="Held B."/>
            <person name="Detter J.C."/>
            <person name="Han C."/>
            <person name="Tapia R."/>
            <person name="Land M."/>
            <person name="Hauser L."/>
            <person name="Kyrpides N."/>
            <person name="Ivanova N."/>
            <person name="Pagani I."/>
            <person name="Samuel K."/>
            <person name="Teske A."/>
            <person name="Mueller J."/>
            <person name="Woyke T."/>
        </authorList>
    </citation>
    <scope>NUCLEOTIDE SEQUENCE [LARGE SCALE GENOMIC DNA]</scope>
    <source>
        <strain evidence="7 8">B18LD</strain>
    </source>
</reference>
<dbReference type="PANTHER" id="PTHR43701">
    <property type="entry name" value="MEMBRANE TRANSPORTER PROTEIN MJ0441-RELATED"/>
    <property type="match status" value="1"/>
</dbReference>
<dbReference type="InterPro" id="IPR002781">
    <property type="entry name" value="TM_pro_TauE-like"/>
</dbReference>
<gene>
    <name evidence="7" type="ORF">BegalDRAFT_2217</name>
</gene>
<keyword evidence="4 6" id="KW-1133">Transmembrane helix</keyword>
<evidence type="ECO:0000313" key="8">
    <source>
        <dbReference type="Proteomes" id="UP000005744"/>
    </source>
</evidence>
<comment type="subcellular location">
    <subcellularLocation>
        <location evidence="6">Cell membrane</location>
        <topology evidence="6">Multi-pass membrane protein</topology>
    </subcellularLocation>
    <subcellularLocation>
        <location evidence="1">Membrane</location>
        <topology evidence="1">Multi-pass membrane protein</topology>
    </subcellularLocation>
</comment>
<dbReference type="Pfam" id="PF01925">
    <property type="entry name" value="TauE"/>
    <property type="match status" value="1"/>
</dbReference>
<dbReference type="GO" id="GO:0005886">
    <property type="term" value="C:plasma membrane"/>
    <property type="evidence" value="ECO:0007669"/>
    <property type="project" value="UniProtKB-SubCell"/>
</dbReference>
<feature type="transmembrane region" description="Helical" evidence="6">
    <location>
        <begin position="193"/>
        <end position="212"/>
    </location>
</feature>
<dbReference type="HOGENOM" id="CLU_070574_0_0_6"/>
<evidence type="ECO:0000256" key="2">
    <source>
        <dbReference type="ARBA" id="ARBA00009142"/>
    </source>
</evidence>
<dbReference type="EMBL" id="JH600070">
    <property type="protein sequence ID" value="EIJ43073.1"/>
    <property type="molecule type" value="Genomic_DNA"/>
</dbReference>
<dbReference type="InterPro" id="IPR051598">
    <property type="entry name" value="TSUP/Inactive_protease-like"/>
</dbReference>
<accession>I3CHI0</accession>
<dbReference type="OrthoDB" id="5366030at2"/>
<dbReference type="eggNOG" id="COG0730">
    <property type="taxonomic scope" value="Bacteria"/>
</dbReference>
<keyword evidence="6" id="KW-1003">Cell membrane</keyword>
<feature type="transmembrane region" description="Helical" evidence="6">
    <location>
        <begin position="253"/>
        <end position="272"/>
    </location>
</feature>
<dbReference type="AlphaFoldDB" id="I3CHI0"/>
<evidence type="ECO:0000256" key="4">
    <source>
        <dbReference type="ARBA" id="ARBA00022989"/>
    </source>
</evidence>
<comment type="similarity">
    <text evidence="2 6">Belongs to the 4-toluene sulfonate uptake permease (TSUP) (TC 2.A.102) family.</text>
</comment>
<feature type="transmembrane region" description="Helical" evidence="6">
    <location>
        <begin position="86"/>
        <end position="108"/>
    </location>
</feature>
<evidence type="ECO:0000256" key="5">
    <source>
        <dbReference type="ARBA" id="ARBA00023136"/>
    </source>
</evidence>
<sequence>MSEKQDVIDFSARTHTILAFMYAVPISTLGGLIGLGGAEFRLPVLVGVLRYNISQAISINLFISLVTLLIAFFARKSVLSLEPLLHFIPAMLALTSGGVFAAFFGGRLVTSLSKEQLERLIMWLLSFIGLLLIIEGFMPESSVVLLPNSWLWHVVAGILLGIGIGLASSLLGIAGGELIIPTLILGYGMDIKWAGTASLLISLPIVMTGVIRHLKHGAYQSSKVFTNTLVPMSIGSVIGAMIGGILVGVIAPTLLKILLGIILIISAIKIFLH</sequence>
<protein>
    <recommendedName>
        <fullName evidence="6">Probable membrane transporter protein</fullName>
    </recommendedName>
</protein>
<evidence type="ECO:0000313" key="7">
    <source>
        <dbReference type="EMBL" id="EIJ43073.1"/>
    </source>
</evidence>
<dbReference type="PANTHER" id="PTHR43701:SF2">
    <property type="entry name" value="MEMBRANE TRANSPORTER PROTEIN YJNA-RELATED"/>
    <property type="match status" value="1"/>
</dbReference>
<feature type="transmembrane region" description="Helical" evidence="6">
    <location>
        <begin position="53"/>
        <end position="74"/>
    </location>
</feature>
<name>I3CHI0_9GAMM</name>
<proteinExistence type="inferred from homology"/>
<feature type="transmembrane region" description="Helical" evidence="6">
    <location>
        <begin position="150"/>
        <end position="173"/>
    </location>
</feature>
<dbReference type="Proteomes" id="UP000005744">
    <property type="component" value="Unassembled WGS sequence"/>
</dbReference>
<feature type="transmembrane region" description="Helical" evidence="6">
    <location>
        <begin position="12"/>
        <end position="33"/>
    </location>
</feature>
<feature type="transmembrane region" description="Helical" evidence="6">
    <location>
        <begin position="224"/>
        <end position="247"/>
    </location>
</feature>
<evidence type="ECO:0000256" key="6">
    <source>
        <dbReference type="RuleBase" id="RU363041"/>
    </source>
</evidence>
<keyword evidence="3 6" id="KW-0812">Transmembrane</keyword>
<dbReference type="RefSeq" id="WP_002689968.1">
    <property type="nucleotide sequence ID" value="NZ_JH600070.1"/>
</dbReference>
<organism evidence="7 8">
    <name type="scientific">Beggiatoa alba B18LD</name>
    <dbReference type="NCBI Taxonomy" id="395493"/>
    <lineage>
        <taxon>Bacteria</taxon>
        <taxon>Pseudomonadati</taxon>
        <taxon>Pseudomonadota</taxon>
        <taxon>Gammaproteobacteria</taxon>
        <taxon>Thiotrichales</taxon>
        <taxon>Thiotrichaceae</taxon>
        <taxon>Beggiatoa</taxon>
    </lineage>
</organism>
<feature type="transmembrane region" description="Helical" evidence="6">
    <location>
        <begin position="120"/>
        <end position="138"/>
    </location>
</feature>
<evidence type="ECO:0000256" key="3">
    <source>
        <dbReference type="ARBA" id="ARBA00022692"/>
    </source>
</evidence>
<keyword evidence="8" id="KW-1185">Reference proteome</keyword>